<dbReference type="AlphaFoldDB" id="G5IE86"/>
<gene>
    <name evidence="2" type="ORF">HMPREF9473_01813</name>
</gene>
<dbReference type="GO" id="GO:0006508">
    <property type="term" value="P:proteolysis"/>
    <property type="evidence" value="ECO:0007669"/>
    <property type="project" value="InterPro"/>
</dbReference>
<dbReference type="RefSeq" id="WP_006779794.1">
    <property type="nucleotide sequence ID" value="NZ_CP040506.1"/>
</dbReference>
<feature type="transmembrane region" description="Helical" evidence="1">
    <location>
        <begin position="134"/>
        <end position="155"/>
    </location>
</feature>
<evidence type="ECO:0000256" key="1">
    <source>
        <dbReference type="SAM" id="Phobius"/>
    </source>
</evidence>
<keyword evidence="1" id="KW-0472">Membrane</keyword>
<keyword evidence="1" id="KW-0812">Transmembrane</keyword>
<evidence type="ECO:0000313" key="2">
    <source>
        <dbReference type="EMBL" id="EHI60226.1"/>
    </source>
</evidence>
<accession>G5IE86</accession>
<dbReference type="GO" id="GO:0004190">
    <property type="term" value="F:aspartic-type endopeptidase activity"/>
    <property type="evidence" value="ECO:0007669"/>
    <property type="project" value="InterPro"/>
</dbReference>
<dbReference type="GO" id="GO:0030436">
    <property type="term" value="P:asexual sporulation"/>
    <property type="evidence" value="ECO:0007669"/>
    <property type="project" value="InterPro"/>
</dbReference>
<name>G5IE86_9FIRM</name>
<feature type="transmembrane region" description="Helical" evidence="1">
    <location>
        <begin position="6"/>
        <end position="32"/>
    </location>
</feature>
<organism evidence="2 3">
    <name type="scientific">Hungatella hathewayi WAL-18680</name>
    <dbReference type="NCBI Taxonomy" id="742737"/>
    <lineage>
        <taxon>Bacteria</taxon>
        <taxon>Bacillati</taxon>
        <taxon>Bacillota</taxon>
        <taxon>Clostridia</taxon>
        <taxon>Lachnospirales</taxon>
        <taxon>Lachnospiraceae</taxon>
        <taxon>Hungatella</taxon>
    </lineage>
</organism>
<dbReference type="InterPro" id="IPR005081">
    <property type="entry name" value="SpoIIGA"/>
</dbReference>
<proteinExistence type="predicted"/>
<dbReference type="EMBL" id="ADLN01000032">
    <property type="protein sequence ID" value="EHI60226.1"/>
    <property type="molecule type" value="Genomic_DNA"/>
</dbReference>
<evidence type="ECO:0008006" key="4">
    <source>
        <dbReference type="Google" id="ProtNLM"/>
    </source>
</evidence>
<keyword evidence="3" id="KW-1185">Reference proteome</keyword>
<dbReference type="Proteomes" id="UP000005384">
    <property type="component" value="Unassembled WGS sequence"/>
</dbReference>
<evidence type="ECO:0000313" key="3">
    <source>
        <dbReference type="Proteomes" id="UP000005384"/>
    </source>
</evidence>
<keyword evidence="1" id="KW-1133">Transmembrane helix</keyword>
<feature type="transmembrane region" description="Helical" evidence="1">
    <location>
        <begin position="96"/>
        <end position="114"/>
    </location>
</feature>
<feature type="transmembrane region" description="Helical" evidence="1">
    <location>
        <begin position="39"/>
        <end position="59"/>
    </location>
</feature>
<comment type="caution">
    <text evidence="2">The sequence shown here is derived from an EMBL/GenBank/DDBJ whole genome shotgun (WGS) entry which is preliminary data.</text>
</comment>
<dbReference type="HOGENOM" id="CLU_059158_0_0_9"/>
<feature type="transmembrane region" description="Helical" evidence="1">
    <location>
        <begin position="65"/>
        <end position="84"/>
    </location>
</feature>
<protein>
    <recommendedName>
        <fullName evidence="4">Sporulation sigma-E factor-processing peptidase</fullName>
    </recommendedName>
</protein>
<sequence length="280" mass="31195">MGQGSLYYLYIDIVFFINMAMDVVVLWLLTLILKVRTSAFRIILAGALGALWSCILAVYPVFSPGLQLALTLFLAGGLMVKVALHTKGVRELIKGMFGLYLVSVALGGAMTALYQHTRAGYYVEQLIRGEPMEGMPLVILVLLTASAVFALKYLWITVSEVRRQKSNLYEVTCIQGEKRLTAVGLLDTGNRLYEPVSRKCVHVVSERIWQELHGGEDPLLFIPFHTVGTEEGLMPGMILDSMVIRKEQEERVIVRPVIAASPHPVCQDGSYEILLHEEQD</sequence>
<dbReference type="Pfam" id="PF03419">
    <property type="entry name" value="Peptidase_U4"/>
    <property type="match status" value="1"/>
</dbReference>
<dbReference type="PATRIC" id="fig|742737.3.peg.1839"/>
<reference evidence="2 3" key="1">
    <citation type="submission" date="2011-08" db="EMBL/GenBank/DDBJ databases">
        <title>The Genome Sequence of Clostridium hathewayi WAL-18680.</title>
        <authorList>
            <consortium name="The Broad Institute Genome Sequencing Platform"/>
            <person name="Earl A."/>
            <person name="Ward D."/>
            <person name="Feldgarden M."/>
            <person name="Gevers D."/>
            <person name="Finegold S.M."/>
            <person name="Summanen P.H."/>
            <person name="Molitoris D.R."/>
            <person name="Song M."/>
            <person name="Daigneault M."/>
            <person name="Allen-Vercoe E."/>
            <person name="Young S.K."/>
            <person name="Zeng Q."/>
            <person name="Gargeya S."/>
            <person name="Fitzgerald M."/>
            <person name="Haas B."/>
            <person name="Abouelleil A."/>
            <person name="Alvarado L."/>
            <person name="Arachchi H.M."/>
            <person name="Berlin A."/>
            <person name="Brown A."/>
            <person name="Chapman S.B."/>
            <person name="Chen Z."/>
            <person name="Dunbar C."/>
            <person name="Freedman E."/>
            <person name="Gearin G."/>
            <person name="Gellesch M."/>
            <person name="Goldberg J."/>
            <person name="Griggs A."/>
            <person name="Gujja S."/>
            <person name="Heiman D."/>
            <person name="Howarth C."/>
            <person name="Larson L."/>
            <person name="Lui A."/>
            <person name="MacDonald P.J.P."/>
            <person name="Montmayeur A."/>
            <person name="Murphy C."/>
            <person name="Neiman D."/>
            <person name="Pearson M."/>
            <person name="Priest M."/>
            <person name="Roberts A."/>
            <person name="Saif S."/>
            <person name="Shea T."/>
            <person name="Shenoy N."/>
            <person name="Sisk P."/>
            <person name="Stolte C."/>
            <person name="Sykes S."/>
            <person name="Wortman J."/>
            <person name="Nusbaum C."/>
            <person name="Birren B."/>
        </authorList>
    </citation>
    <scope>NUCLEOTIDE SEQUENCE [LARGE SCALE GENOMIC DNA]</scope>
    <source>
        <strain evidence="2 3">WAL-18680</strain>
    </source>
</reference>